<accession>A0ABU3A186</accession>
<dbReference type="RefSeq" id="WP_311580436.1">
    <property type="nucleotide sequence ID" value="NZ_JAVRIF010000004.1"/>
</dbReference>
<keyword evidence="2" id="KW-1185">Reference proteome</keyword>
<sequence length="176" mass="20597">MMELAINEVKTQAKKLLKALNENPDLVNLMNQPLKRSSASSISQLKLKHCLFIVSQQLGFDNWQHAHEVLSGNKTSTPFKMGSFFYPKSCYAFINEWFTNYQQAKSILIENEQSKWLLPYKNQYLIVKSDYIKMFKLDEVTSSLWLETSHDMVQSYNTIAWDKITSEIIKNRVKNF</sequence>
<evidence type="ECO:0000313" key="2">
    <source>
        <dbReference type="Proteomes" id="UP001266357"/>
    </source>
</evidence>
<dbReference type="EMBL" id="JAVRIF010000004">
    <property type="protein sequence ID" value="MDT0603705.1"/>
    <property type="molecule type" value="Genomic_DNA"/>
</dbReference>
<name>A0ABU3A186_9GAMM</name>
<proteinExistence type="predicted"/>
<gene>
    <name evidence="1" type="ORF">RM573_08880</name>
</gene>
<comment type="caution">
    <text evidence="1">The sequence shown here is derived from an EMBL/GenBank/DDBJ whole genome shotgun (WGS) entry which is preliminary data.</text>
</comment>
<evidence type="ECO:0000313" key="1">
    <source>
        <dbReference type="EMBL" id="MDT0603705.1"/>
    </source>
</evidence>
<reference evidence="1 2" key="1">
    <citation type="submission" date="2023-09" db="EMBL/GenBank/DDBJ databases">
        <authorList>
            <person name="Rey-Velasco X."/>
        </authorList>
    </citation>
    <scope>NUCLEOTIDE SEQUENCE [LARGE SCALE GENOMIC DNA]</scope>
    <source>
        <strain evidence="1 2">W431</strain>
    </source>
</reference>
<dbReference type="Proteomes" id="UP001266357">
    <property type="component" value="Unassembled WGS sequence"/>
</dbReference>
<protein>
    <submittedName>
        <fullName evidence="1">Uncharacterized protein</fullName>
    </submittedName>
</protein>
<organism evidence="1 2">
    <name type="scientific">Thalassotalea castellviae</name>
    <dbReference type="NCBI Taxonomy" id="3075612"/>
    <lineage>
        <taxon>Bacteria</taxon>
        <taxon>Pseudomonadati</taxon>
        <taxon>Pseudomonadota</taxon>
        <taxon>Gammaproteobacteria</taxon>
        <taxon>Alteromonadales</taxon>
        <taxon>Colwelliaceae</taxon>
        <taxon>Thalassotalea</taxon>
    </lineage>
</organism>